<name>A0ABR3FBN5_9AGAR</name>
<gene>
    <name evidence="4" type="ORF">V5O48_009236</name>
</gene>
<evidence type="ECO:0000259" key="3">
    <source>
        <dbReference type="PROSITE" id="PS51752"/>
    </source>
</evidence>
<keyword evidence="1" id="KW-0175">Coiled coil</keyword>
<feature type="region of interest" description="Disordered" evidence="2">
    <location>
        <begin position="318"/>
        <end position="351"/>
    </location>
</feature>
<organism evidence="4 5">
    <name type="scientific">Marasmius crinis-equi</name>
    <dbReference type="NCBI Taxonomy" id="585013"/>
    <lineage>
        <taxon>Eukaryota</taxon>
        <taxon>Fungi</taxon>
        <taxon>Dikarya</taxon>
        <taxon>Basidiomycota</taxon>
        <taxon>Agaricomycotina</taxon>
        <taxon>Agaricomycetes</taxon>
        <taxon>Agaricomycetidae</taxon>
        <taxon>Agaricales</taxon>
        <taxon>Marasmiineae</taxon>
        <taxon>Marasmiaceae</taxon>
        <taxon>Marasmius</taxon>
    </lineage>
</organism>
<dbReference type="Gene3D" id="2.100.10.30">
    <property type="entry name" value="Jacalin-like lectin domain"/>
    <property type="match status" value="1"/>
</dbReference>
<dbReference type="SMART" id="SM00915">
    <property type="entry name" value="Jacalin"/>
    <property type="match status" value="1"/>
</dbReference>
<protein>
    <recommendedName>
        <fullName evidence="3">Jacalin-type lectin domain-containing protein</fullName>
    </recommendedName>
</protein>
<dbReference type="Proteomes" id="UP001465976">
    <property type="component" value="Unassembled WGS sequence"/>
</dbReference>
<comment type="caution">
    <text evidence="4">The sequence shown here is derived from an EMBL/GenBank/DDBJ whole genome shotgun (WGS) entry which is preliminary data.</text>
</comment>
<keyword evidence="5" id="KW-1185">Reference proteome</keyword>
<proteinExistence type="predicted"/>
<feature type="domain" description="Jacalin-type lectin" evidence="3">
    <location>
        <begin position="30"/>
        <end position="166"/>
    </location>
</feature>
<dbReference type="EMBL" id="JBAHYK010000590">
    <property type="protein sequence ID" value="KAL0572736.1"/>
    <property type="molecule type" value="Genomic_DNA"/>
</dbReference>
<evidence type="ECO:0000313" key="4">
    <source>
        <dbReference type="EMBL" id="KAL0572736.1"/>
    </source>
</evidence>
<sequence length="528" mass="58250">MWVGPDQLLYQRVLAEGWGWMDCTPIAFLQETGRFVGKFTGKAFTDNTSRTDQRVIKQVNIRSGDLIDAISLDFTDGSTSGCHGGGGGVARSFALSSGEDITHVLVTTDGNNISALQFITSKGRDSVWYGRRTGQVISWELDGRALGGFLGAAGPYIHGLMPFWSERFSPATLTNLQSCITEANHLGKEIEMARTRCSSLRMMTEELQRDIENSLRGPADHAIQGVMVLSGSIESLYNETKAAVQKEKEEVNKLVKVCKNQALVVHKRFQDLYDRSEKMMKRGSDLSTDLTAQLGASEGTVTRLNRLQEVADGLRRSAEAREVTARDKKTTAEESVRKAQQTKREAESKRSSAKAARIVRDIFTFGLGEIGDWGGLNEAIKYADKLIESAQRNLTAASIDIQAAESTLNSVKTEINRFREIQSSVVSYRGTIESTRTQAIALQQKNLELTNRSLDISLYLGGLVARTETVKTKLTAAQFARAILSVEQLLVMPTQVKGILKDRPEELDSTMEMIARSDEVVDDIGDMM</sequence>
<dbReference type="InterPro" id="IPR036404">
    <property type="entry name" value="Jacalin-like_lectin_dom_sf"/>
</dbReference>
<dbReference type="Pfam" id="PF01419">
    <property type="entry name" value="Jacalin"/>
    <property type="match status" value="1"/>
</dbReference>
<evidence type="ECO:0000256" key="1">
    <source>
        <dbReference type="SAM" id="Coils"/>
    </source>
</evidence>
<dbReference type="InterPro" id="IPR001229">
    <property type="entry name" value="Jacalin-like_lectin_dom"/>
</dbReference>
<feature type="compositionally biased region" description="Basic and acidic residues" evidence="2">
    <location>
        <begin position="318"/>
        <end position="350"/>
    </location>
</feature>
<accession>A0ABR3FBN5</accession>
<reference evidence="4 5" key="1">
    <citation type="submission" date="2024-02" db="EMBL/GenBank/DDBJ databases">
        <title>A draft genome for the cacao thread blight pathogen Marasmius crinis-equi.</title>
        <authorList>
            <person name="Cohen S.P."/>
            <person name="Baruah I.K."/>
            <person name="Amoako-Attah I."/>
            <person name="Bukari Y."/>
            <person name="Meinhardt L.W."/>
            <person name="Bailey B.A."/>
        </authorList>
    </citation>
    <scope>NUCLEOTIDE SEQUENCE [LARGE SCALE GENOMIC DNA]</scope>
    <source>
        <strain evidence="4 5">GH-76</strain>
    </source>
</reference>
<evidence type="ECO:0000313" key="5">
    <source>
        <dbReference type="Proteomes" id="UP001465976"/>
    </source>
</evidence>
<evidence type="ECO:0000256" key="2">
    <source>
        <dbReference type="SAM" id="MobiDB-lite"/>
    </source>
</evidence>
<dbReference type="SUPFAM" id="SSF51101">
    <property type="entry name" value="Mannose-binding lectins"/>
    <property type="match status" value="1"/>
</dbReference>
<dbReference type="PROSITE" id="PS51752">
    <property type="entry name" value="JACALIN_LECTIN"/>
    <property type="match status" value="1"/>
</dbReference>
<feature type="coiled-coil region" evidence="1">
    <location>
        <begin position="387"/>
        <end position="452"/>
    </location>
</feature>